<name>A0A4Y8MTW7_9BURK</name>
<comment type="caution">
    <text evidence="5">The sequence shown here is derived from an EMBL/GenBank/DDBJ whole genome shotgun (WGS) entry which is preliminary data.</text>
</comment>
<dbReference type="Pfam" id="PF00150">
    <property type="entry name" value="Cellulase"/>
    <property type="match status" value="1"/>
</dbReference>
<evidence type="ECO:0000259" key="4">
    <source>
        <dbReference type="Pfam" id="PF00150"/>
    </source>
</evidence>
<keyword evidence="1 3" id="KW-0378">Hydrolase</keyword>
<dbReference type="InterPro" id="IPR001547">
    <property type="entry name" value="Glyco_hydro_5"/>
</dbReference>
<dbReference type="AlphaFoldDB" id="A0A4Y8MTW7"/>
<gene>
    <name evidence="5" type="ORF">E2553_29840</name>
</gene>
<dbReference type="InterPro" id="IPR017853">
    <property type="entry name" value="GH"/>
</dbReference>
<dbReference type="SUPFAM" id="SSF51445">
    <property type="entry name" value="(Trans)glycosidases"/>
    <property type="match status" value="1"/>
</dbReference>
<dbReference type="Gene3D" id="3.20.20.80">
    <property type="entry name" value="Glycosidases"/>
    <property type="match status" value="1"/>
</dbReference>
<reference evidence="5 6" key="1">
    <citation type="submission" date="2019-03" db="EMBL/GenBank/DDBJ databases">
        <title>Complete Genome Sequence of Paraburkholderia dipogonis ICMP 19430T, a Nitrogen-fixing Symbiont of the South African Invasive Legume Dipogon lignosus in New Zealand.</title>
        <authorList>
            <person name="De Meyer S.E."/>
        </authorList>
    </citation>
    <scope>NUCLEOTIDE SEQUENCE [LARGE SCALE GENOMIC DNA]</scope>
    <source>
        <strain evidence="5 6">ICMP 19430</strain>
    </source>
</reference>
<feature type="domain" description="Glycoside hydrolase family 5" evidence="4">
    <location>
        <begin position="86"/>
        <end position="291"/>
    </location>
</feature>
<comment type="similarity">
    <text evidence="3">Belongs to the glycosyl hydrolase 5 (cellulase A) family.</text>
</comment>
<evidence type="ECO:0000313" key="5">
    <source>
        <dbReference type="EMBL" id="TFE40911.1"/>
    </source>
</evidence>
<accession>A0A4Y8MTW7</accession>
<evidence type="ECO:0000256" key="1">
    <source>
        <dbReference type="ARBA" id="ARBA00022801"/>
    </source>
</evidence>
<dbReference type="GO" id="GO:0000272">
    <property type="term" value="P:polysaccharide catabolic process"/>
    <property type="evidence" value="ECO:0007669"/>
    <property type="project" value="InterPro"/>
</dbReference>
<dbReference type="EMBL" id="SNVI01000002">
    <property type="protein sequence ID" value="TFE40911.1"/>
    <property type="molecule type" value="Genomic_DNA"/>
</dbReference>
<evidence type="ECO:0000256" key="2">
    <source>
        <dbReference type="ARBA" id="ARBA00023295"/>
    </source>
</evidence>
<evidence type="ECO:0000313" key="6">
    <source>
        <dbReference type="Proteomes" id="UP000297385"/>
    </source>
</evidence>
<protein>
    <recommendedName>
        <fullName evidence="4">Glycoside hydrolase family 5 domain-containing protein</fullName>
    </recommendedName>
</protein>
<dbReference type="GO" id="GO:0004553">
    <property type="term" value="F:hydrolase activity, hydrolyzing O-glycosyl compounds"/>
    <property type="evidence" value="ECO:0007669"/>
    <property type="project" value="InterPro"/>
</dbReference>
<keyword evidence="2 3" id="KW-0326">Glycosidase</keyword>
<organism evidence="5 6">
    <name type="scientific">Paraburkholderia dipogonis</name>
    <dbReference type="NCBI Taxonomy" id="1211383"/>
    <lineage>
        <taxon>Bacteria</taxon>
        <taxon>Pseudomonadati</taxon>
        <taxon>Pseudomonadota</taxon>
        <taxon>Betaproteobacteria</taxon>
        <taxon>Burkholderiales</taxon>
        <taxon>Burkholderiaceae</taxon>
        <taxon>Paraburkholderia</taxon>
    </lineage>
</organism>
<proteinExistence type="inferred from homology"/>
<dbReference type="Proteomes" id="UP000297385">
    <property type="component" value="Unassembled WGS sequence"/>
</dbReference>
<sequence length="362" mass="38571">MRGRGHMSCFRREAYGCLPEPPVRATPDPGGRSRMIAFKALVKAGVVAFCICSAAARGQAQPSGQWKLDSEGLAKVGTQVKVERFTSAAATQIKAAGFSFVRFGVWVNAMQTAAYQKRVGAAFAAAQEAGLPVLVTVRSTISLVLPSSNGSARNAQLRDAAKQLTSVIGGVVSAYGNNVLAIELWNEPELTTYWPTGNADTTFPIYMQAVCAGLKTLHKSIPVVGFGFATVPARGTQSDKLLESIRGSSAHCIDAVSYHAYGMNELQIQQASRYIRSRYGLPALITEWGISSGGKGGLTGQAAHINSFLMGRQSLNTPLISIYEWQDTVNGKNARERNFGLLDALGARKPAFGAAAIALRNQ</sequence>
<evidence type="ECO:0000256" key="3">
    <source>
        <dbReference type="RuleBase" id="RU361153"/>
    </source>
</evidence>